<keyword evidence="4" id="KW-1185">Reference proteome</keyword>
<name>A0A4R6UL30_9GAMM</name>
<dbReference type="Pfam" id="PF07992">
    <property type="entry name" value="Pyr_redox_2"/>
    <property type="match status" value="1"/>
</dbReference>
<dbReference type="Gene3D" id="1.10.10.1100">
    <property type="entry name" value="BFD-like [2Fe-2S]-binding domain"/>
    <property type="match status" value="1"/>
</dbReference>
<dbReference type="OrthoDB" id="9801699at2"/>
<dbReference type="Proteomes" id="UP000295375">
    <property type="component" value="Unassembled WGS sequence"/>
</dbReference>
<dbReference type="Gene3D" id="3.50.50.60">
    <property type="entry name" value="FAD/NAD(P)-binding domain"/>
    <property type="match status" value="2"/>
</dbReference>
<evidence type="ECO:0000256" key="1">
    <source>
        <dbReference type="ARBA" id="ARBA00023002"/>
    </source>
</evidence>
<dbReference type="PANTHER" id="PTHR42949:SF3">
    <property type="entry name" value="ANAEROBIC GLYCEROL-3-PHOSPHATE DEHYDROGENASE SUBUNIT B"/>
    <property type="match status" value="1"/>
</dbReference>
<organism evidence="3 4">
    <name type="scientific">Permianibacter aggregans</name>
    <dbReference type="NCBI Taxonomy" id="1510150"/>
    <lineage>
        <taxon>Bacteria</taxon>
        <taxon>Pseudomonadati</taxon>
        <taxon>Pseudomonadota</taxon>
        <taxon>Gammaproteobacteria</taxon>
        <taxon>Pseudomonadales</taxon>
        <taxon>Pseudomonadaceae</taxon>
        <taxon>Permianibacter</taxon>
    </lineage>
</organism>
<dbReference type="RefSeq" id="WP_133592427.1">
    <property type="nucleotide sequence ID" value="NZ_CP037953.1"/>
</dbReference>
<dbReference type="InterPro" id="IPR023753">
    <property type="entry name" value="FAD/NAD-binding_dom"/>
</dbReference>
<proteinExistence type="predicted"/>
<reference evidence="3 4" key="1">
    <citation type="submission" date="2019-03" db="EMBL/GenBank/DDBJ databases">
        <title>Genomic Encyclopedia of Type Strains, Phase IV (KMG-IV): sequencing the most valuable type-strain genomes for metagenomic binning, comparative biology and taxonomic classification.</title>
        <authorList>
            <person name="Goeker M."/>
        </authorList>
    </citation>
    <scope>NUCLEOTIDE SEQUENCE [LARGE SCALE GENOMIC DNA]</scope>
    <source>
        <strain evidence="3 4">DSM 103792</strain>
    </source>
</reference>
<dbReference type="InterPro" id="IPR051691">
    <property type="entry name" value="Metab_Enz_Cyan_OpOx_G3PDH"/>
</dbReference>
<dbReference type="SUPFAM" id="SSF51905">
    <property type="entry name" value="FAD/NAD(P)-binding domain"/>
    <property type="match status" value="1"/>
</dbReference>
<sequence>MNAAVERVIAAMSFDVIVVGAGPAGIVAASLLAEQGKYVAVVEQMSVAGGQIWRNAAQRQAPKIALRWLKRFQHPRIRFLNNTRIVACDQQGALHAVHDNDEALHLRANTLIFATGARERFLPFPGWTLPGVTGAGALQVMVKDGLEVRDKSVVVAGTGPLLFAVADTLLQAGANVQAIVEQRSRWQLIRFAASLWRWPRLLVQAAGMLWRLRTVPLMRNAWVSDASGETEVKRCTVSNNQSRQTSFDCDWLACGYGLLPNQTLTSVFAAQNRNVNVKSFSLGDCTQVAGVNQAIASAERLAKHLLNNTTPANETPRYAKLLQKHFPLRAELLKLADNDTLLCRCESVTFGEVRHCHSMREAKLYHRLGMGRCQGAICTVAATTIFGWQTLSPKLPLTPAPMRALLSDSTCSTPSDHQGVMP</sequence>
<evidence type="ECO:0000313" key="3">
    <source>
        <dbReference type="EMBL" id="TDQ45835.1"/>
    </source>
</evidence>
<evidence type="ECO:0000259" key="2">
    <source>
        <dbReference type="Pfam" id="PF07992"/>
    </source>
</evidence>
<gene>
    <name evidence="3" type="ORF">EV696_11768</name>
</gene>
<keyword evidence="1" id="KW-0560">Oxidoreductase</keyword>
<protein>
    <submittedName>
        <fullName evidence="3">Pyridine nucleotide-disulfide oxidoreductase</fullName>
    </submittedName>
</protein>
<dbReference type="InterPro" id="IPR041854">
    <property type="entry name" value="BFD-like_2Fe2S-bd_dom_sf"/>
</dbReference>
<accession>A0A4R6UL30</accession>
<dbReference type="InterPro" id="IPR036188">
    <property type="entry name" value="FAD/NAD-bd_sf"/>
</dbReference>
<dbReference type="EMBL" id="SNYM01000017">
    <property type="protein sequence ID" value="TDQ45835.1"/>
    <property type="molecule type" value="Genomic_DNA"/>
</dbReference>
<dbReference type="PANTHER" id="PTHR42949">
    <property type="entry name" value="ANAEROBIC GLYCEROL-3-PHOSPHATE DEHYDROGENASE SUBUNIT B"/>
    <property type="match status" value="1"/>
</dbReference>
<feature type="domain" description="FAD/NAD(P)-binding" evidence="2">
    <location>
        <begin position="14"/>
        <end position="265"/>
    </location>
</feature>
<dbReference type="PRINTS" id="PR00368">
    <property type="entry name" value="FADPNR"/>
</dbReference>
<comment type="caution">
    <text evidence="3">The sequence shown here is derived from an EMBL/GenBank/DDBJ whole genome shotgun (WGS) entry which is preliminary data.</text>
</comment>
<dbReference type="GO" id="GO:0016491">
    <property type="term" value="F:oxidoreductase activity"/>
    <property type="evidence" value="ECO:0007669"/>
    <property type="project" value="UniProtKB-KW"/>
</dbReference>
<evidence type="ECO:0000313" key="4">
    <source>
        <dbReference type="Proteomes" id="UP000295375"/>
    </source>
</evidence>
<dbReference type="PRINTS" id="PR00469">
    <property type="entry name" value="PNDRDTASEII"/>
</dbReference>
<dbReference type="AlphaFoldDB" id="A0A4R6UL30"/>